<dbReference type="GO" id="GO:0004342">
    <property type="term" value="F:glucosamine-6-phosphate deaminase activity"/>
    <property type="evidence" value="ECO:0007669"/>
    <property type="project" value="InterPro"/>
</dbReference>
<dbReference type="Gene3D" id="3.40.50.1360">
    <property type="match status" value="1"/>
</dbReference>
<dbReference type="RefSeq" id="WP_131354451.1">
    <property type="nucleotide sequence ID" value="NZ_SJKB01000003.1"/>
</dbReference>
<dbReference type="EMBL" id="SJKB01000003">
    <property type="protein sequence ID" value="TCC63414.1"/>
    <property type="molecule type" value="Genomic_DNA"/>
</dbReference>
<dbReference type="InterPro" id="IPR004547">
    <property type="entry name" value="Glucosamine6P_isomerase"/>
</dbReference>
<dbReference type="Pfam" id="PF01182">
    <property type="entry name" value="Glucosamine_iso"/>
    <property type="match status" value="1"/>
</dbReference>
<dbReference type="AlphaFoldDB" id="A0A4R0KUZ0"/>
<dbReference type="PANTHER" id="PTHR11280:SF6">
    <property type="entry name" value="GLUCOSAMINE-6-PHOSPHATE ISOMERASE NAGB"/>
    <property type="match status" value="1"/>
</dbReference>
<sequence length="260" mass="28089">MTTPTIEPWVRIFSDPVATGRAAAADIAAELRRVISRQGEARVIFASAPSQAETINALLAEPDIDWSAVTAFHMDEYIGLDADDPAGFGNWLKKALWNRVPLGTAHVLDPTHGADAEARRYADLLAEAPIDIVCLGIGVNGHIAFNDPPVADFDDPHAVKVVELDEICRQQQVDDECFDSFDDVPTRALTLSVPRLLDAARLFCVVSKEGKAEAVRATLLDPLGEHCPSTILRTHPGCTLYLDADAASRLRATLRSTLGA</sequence>
<accession>A0A4R0KUZ0</accession>
<evidence type="ECO:0000313" key="3">
    <source>
        <dbReference type="EMBL" id="TCC63414.1"/>
    </source>
</evidence>
<organism evidence="3 4">
    <name type="scientific">Kribbella pittospori</name>
    <dbReference type="NCBI Taxonomy" id="722689"/>
    <lineage>
        <taxon>Bacteria</taxon>
        <taxon>Bacillati</taxon>
        <taxon>Actinomycetota</taxon>
        <taxon>Actinomycetes</taxon>
        <taxon>Propionibacteriales</taxon>
        <taxon>Kribbellaceae</taxon>
        <taxon>Kribbella</taxon>
    </lineage>
</organism>
<dbReference type="Proteomes" id="UP000291144">
    <property type="component" value="Unassembled WGS sequence"/>
</dbReference>
<dbReference type="CDD" id="cd01399">
    <property type="entry name" value="GlcN6P_deaminase"/>
    <property type="match status" value="1"/>
</dbReference>
<gene>
    <name evidence="3" type="ORF">E0H73_13295</name>
</gene>
<keyword evidence="1" id="KW-0119">Carbohydrate metabolism</keyword>
<protein>
    <submittedName>
        <fullName evidence="3">Glucosamine-6-phosphate deaminase</fullName>
    </submittedName>
</protein>
<reference evidence="3 4" key="1">
    <citation type="submission" date="2019-02" db="EMBL/GenBank/DDBJ databases">
        <title>Kribbella capetownensis sp. nov. and Kribbella speibonae sp. nov., isolated from soil.</title>
        <authorList>
            <person name="Curtis S.M."/>
            <person name="Norton I."/>
            <person name="Everest G.J."/>
            <person name="Meyers P.R."/>
        </authorList>
    </citation>
    <scope>NUCLEOTIDE SEQUENCE [LARGE SCALE GENOMIC DNA]</scope>
    <source>
        <strain evidence="3 4">NRRL B-24813</strain>
    </source>
</reference>
<dbReference type="GO" id="GO:0006046">
    <property type="term" value="P:N-acetylglucosamine catabolic process"/>
    <property type="evidence" value="ECO:0007669"/>
    <property type="project" value="TreeGrafter"/>
</dbReference>
<feature type="domain" description="Glucosamine/galactosamine-6-phosphate isomerase" evidence="2">
    <location>
        <begin position="16"/>
        <end position="234"/>
    </location>
</feature>
<evidence type="ECO:0000256" key="1">
    <source>
        <dbReference type="ARBA" id="ARBA00023277"/>
    </source>
</evidence>
<evidence type="ECO:0000313" key="4">
    <source>
        <dbReference type="Proteomes" id="UP000291144"/>
    </source>
</evidence>
<dbReference type="GO" id="GO:0042802">
    <property type="term" value="F:identical protein binding"/>
    <property type="evidence" value="ECO:0007669"/>
    <property type="project" value="TreeGrafter"/>
</dbReference>
<dbReference type="InterPro" id="IPR037171">
    <property type="entry name" value="NagB/RpiA_transferase-like"/>
</dbReference>
<dbReference type="GO" id="GO:0005975">
    <property type="term" value="P:carbohydrate metabolic process"/>
    <property type="evidence" value="ECO:0007669"/>
    <property type="project" value="InterPro"/>
</dbReference>
<name>A0A4R0KUZ0_9ACTN</name>
<keyword evidence="4" id="KW-1185">Reference proteome</keyword>
<dbReference type="PANTHER" id="PTHR11280">
    <property type="entry name" value="GLUCOSAMINE-6-PHOSPHATE ISOMERASE"/>
    <property type="match status" value="1"/>
</dbReference>
<comment type="caution">
    <text evidence="3">The sequence shown here is derived from an EMBL/GenBank/DDBJ whole genome shotgun (WGS) entry which is preliminary data.</text>
</comment>
<dbReference type="OrthoDB" id="9791139at2"/>
<dbReference type="SUPFAM" id="SSF100950">
    <property type="entry name" value="NagB/RpiA/CoA transferase-like"/>
    <property type="match status" value="1"/>
</dbReference>
<evidence type="ECO:0000259" key="2">
    <source>
        <dbReference type="Pfam" id="PF01182"/>
    </source>
</evidence>
<dbReference type="GO" id="GO:0019262">
    <property type="term" value="P:N-acetylneuraminate catabolic process"/>
    <property type="evidence" value="ECO:0007669"/>
    <property type="project" value="TreeGrafter"/>
</dbReference>
<proteinExistence type="predicted"/>
<dbReference type="GO" id="GO:0005737">
    <property type="term" value="C:cytoplasm"/>
    <property type="evidence" value="ECO:0007669"/>
    <property type="project" value="TreeGrafter"/>
</dbReference>
<dbReference type="InterPro" id="IPR006148">
    <property type="entry name" value="Glc/Gal-6P_isomerase"/>
</dbReference>
<dbReference type="GO" id="GO:0006043">
    <property type="term" value="P:glucosamine catabolic process"/>
    <property type="evidence" value="ECO:0007669"/>
    <property type="project" value="TreeGrafter"/>
</dbReference>